<dbReference type="PANTHER" id="PTHR10404">
    <property type="entry name" value="N-ACETYLATED-ALPHA-LINKED ACIDIC DIPEPTIDASE"/>
    <property type="match status" value="1"/>
</dbReference>
<sequence length="377" mass="41298">YLIGYISHQKPMVESDCGQSVTVETSGTNRGKPSPAQTVPPPDVSLSWKDVTQLLTDKLSSEAFKKTLKEFDLLSRTAGSEGDLNLANRIFTTFKTLEMKPWTDIHYVQLPMPDSNNPNTVDFGSDVKPAGYLAYSKPGRVEGRLVYGNYGRQEDLDFVQGRVDLKGSVLLLRAGKITFAQQVDNAARMGASAVLIYLDTKDYNLVTDTELYGHVHLGSGDPYTPGFPSFNHTQFAPTESAGLPKIPAQTITANTAAALLRNIGGPEVDASTDFKGELKSVTYKLGGSQNITVERDAWGRGYTRATVGTSVLIELANAFHEMVKKDEFRPKRSIIFASWTAGEFGSVGATEWLEVSMPRSASSMYEAMGKNKWQTRV</sequence>
<feature type="region of interest" description="Disordered" evidence="1">
    <location>
        <begin position="21"/>
        <end position="43"/>
    </location>
</feature>
<evidence type="ECO:0000313" key="3">
    <source>
        <dbReference type="EMBL" id="MEQ2188339.1"/>
    </source>
</evidence>
<evidence type="ECO:0000256" key="1">
    <source>
        <dbReference type="SAM" id="MobiDB-lite"/>
    </source>
</evidence>
<dbReference type="Pfam" id="PF02225">
    <property type="entry name" value="PA"/>
    <property type="match status" value="1"/>
</dbReference>
<evidence type="ECO:0000313" key="4">
    <source>
        <dbReference type="Proteomes" id="UP001476798"/>
    </source>
</evidence>
<comment type="caution">
    <text evidence="3">The sequence shown here is derived from an EMBL/GenBank/DDBJ whole genome shotgun (WGS) entry which is preliminary data.</text>
</comment>
<dbReference type="EMBL" id="JAHRIO010090917">
    <property type="protein sequence ID" value="MEQ2188339.1"/>
    <property type="molecule type" value="Genomic_DNA"/>
</dbReference>
<feature type="domain" description="PA" evidence="2">
    <location>
        <begin position="141"/>
        <end position="207"/>
    </location>
</feature>
<dbReference type="InterPro" id="IPR046450">
    <property type="entry name" value="PA_dom_sf"/>
</dbReference>
<feature type="non-terminal residue" evidence="3">
    <location>
        <position position="1"/>
    </location>
</feature>
<dbReference type="Proteomes" id="UP001476798">
    <property type="component" value="Unassembled WGS sequence"/>
</dbReference>
<dbReference type="PANTHER" id="PTHR10404:SF79">
    <property type="entry name" value="TRANSFERRIN RECEPTOR PROTEIN 1"/>
    <property type="match status" value="1"/>
</dbReference>
<name>A0ABV0PXU9_9TELE</name>
<dbReference type="Gene3D" id="3.50.30.30">
    <property type="match status" value="1"/>
</dbReference>
<proteinExistence type="predicted"/>
<keyword evidence="4" id="KW-1185">Reference proteome</keyword>
<dbReference type="SUPFAM" id="SSF53187">
    <property type="entry name" value="Zn-dependent exopeptidases"/>
    <property type="match status" value="1"/>
</dbReference>
<dbReference type="Gene3D" id="3.40.630.10">
    <property type="entry name" value="Zn peptidases"/>
    <property type="match status" value="1"/>
</dbReference>
<accession>A0ABV0PXU9</accession>
<gene>
    <name evidence="3" type="ORF">GOODEAATRI_013922</name>
</gene>
<dbReference type="InterPro" id="IPR003137">
    <property type="entry name" value="PA_domain"/>
</dbReference>
<protein>
    <recommendedName>
        <fullName evidence="2">PA domain-containing protein</fullName>
    </recommendedName>
</protein>
<feature type="compositionally biased region" description="Polar residues" evidence="1">
    <location>
        <begin position="21"/>
        <end position="37"/>
    </location>
</feature>
<reference evidence="3 4" key="1">
    <citation type="submission" date="2021-06" db="EMBL/GenBank/DDBJ databases">
        <authorList>
            <person name="Palmer J.M."/>
        </authorList>
    </citation>
    <scope>NUCLEOTIDE SEQUENCE [LARGE SCALE GENOMIC DNA]</scope>
    <source>
        <strain evidence="3 4">GA_2019</strain>
        <tissue evidence="3">Muscle</tissue>
    </source>
</reference>
<dbReference type="SUPFAM" id="SSF52025">
    <property type="entry name" value="PA domain"/>
    <property type="match status" value="1"/>
</dbReference>
<organism evidence="3 4">
    <name type="scientific">Goodea atripinnis</name>
    <dbReference type="NCBI Taxonomy" id="208336"/>
    <lineage>
        <taxon>Eukaryota</taxon>
        <taxon>Metazoa</taxon>
        <taxon>Chordata</taxon>
        <taxon>Craniata</taxon>
        <taxon>Vertebrata</taxon>
        <taxon>Euteleostomi</taxon>
        <taxon>Actinopterygii</taxon>
        <taxon>Neopterygii</taxon>
        <taxon>Teleostei</taxon>
        <taxon>Neoteleostei</taxon>
        <taxon>Acanthomorphata</taxon>
        <taxon>Ovalentaria</taxon>
        <taxon>Atherinomorphae</taxon>
        <taxon>Cyprinodontiformes</taxon>
        <taxon>Goodeidae</taxon>
        <taxon>Goodea</taxon>
    </lineage>
</organism>
<evidence type="ECO:0000259" key="2">
    <source>
        <dbReference type="Pfam" id="PF02225"/>
    </source>
</evidence>
<dbReference type="InterPro" id="IPR039373">
    <property type="entry name" value="Peptidase_M28B"/>
</dbReference>